<evidence type="ECO:0000313" key="2">
    <source>
        <dbReference type="EMBL" id="WFG97205.1"/>
    </source>
</evidence>
<sequence>MAKEKDSESVVTSRVNYGNIIDSDRDTTELMDKKLTPATIKVLLGQLDENSAEYQMLKQKYVNEVVGTKKTGVIRLKDKKRNTWEEQRAKSKFIDYSYRVEKEIPVLQRLKNHKAKQAASKKVGAKSKSFLPQPSPIMSLSEEITTITKQTSMPKKMSVKNPNSKTENLMKPPSKDSEHINEQFTTFSTWNHFDANQVKNKLELSNSFEDEPKTIIRRKETEEVTTIRRDLRPILAQQISQIKRNGLSIVDFVVDPNDKIEIEKGDEEILVRLIKQSPVEISLNEFAERDIAPPKPKPVKIIRTAEDPLSIEERLILRLENKSRFHNKLTDAEQTQLEQLKTTFAAKLNYKQIKKDRETAKAKKAINNQSNQVTIDEQEFLFDEDLYKKTNYNHRYDETKRPNTEERLVYEQKMTEYLFEVRRQYEQGYNRQISQELADFNRAINLSRAIKANDEELNDAILKNRSESISLLRKHVMLLNQKQYAEIKLLNKQVIKYKNTKGNLEEFIKRQKEFRRLLRIRDEVKKNRQSLIELLRVQAKLMQDARSRK</sequence>
<feature type="region of interest" description="Disordered" evidence="1">
    <location>
        <begin position="151"/>
        <end position="177"/>
    </location>
</feature>
<dbReference type="AlphaFoldDB" id="A0AAX3T0S0"/>
<dbReference type="RefSeq" id="WP_277939346.1">
    <property type="nucleotide sequence ID" value="NZ_CP096246.1"/>
</dbReference>
<keyword evidence="3" id="KW-1185">Reference proteome</keyword>
<protein>
    <submittedName>
        <fullName evidence="2">Uncharacterized protein</fullName>
    </submittedName>
</protein>
<evidence type="ECO:0000313" key="3">
    <source>
        <dbReference type="Proteomes" id="UP001214629"/>
    </source>
</evidence>
<name>A0AAX3T0S0_SPICI</name>
<dbReference type="EMBL" id="CP096246">
    <property type="protein sequence ID" value="WFG97205.1"/>
    <property type="molecule type" value="Genomic_DNA"/>
</dbReference>
<proteinExistence type="predicted"/>
<accession>A0AAX3T0S0</accession>
<reference evidence="2 3" key="1">
    <citation type="submission" date="2022-04" db="EMBL/GenBank/DDBJ databases">
        <title>Whole genome of Spiroplasma citri.</title>
        <authorList>
            <person name="Khanchezar A."/>
            <person name="Izadpanah K."/>
            <person name="Taghavi M."/>
            <person name="Ghorbani A."/>
            <person name="Beven L."/>
        </authorList>
    </citation>
    <scope>NUCLEOTIDE SEQUENCE [LARGE SCALE GENOMIC DNA]</scope>
    <source>
        <strain evidence="2 3">D4</strain>
    </source>
</reference>
<gene>
    <name evidence="2" type="ORF">M0C40_04185</name>
</gene>
<dbReference type="Proteomes" id="UP001214629">
    <property type="component" value="Chromosome"/>
</dbReference>
<organism evidence="2 3">
    <name type="scientific">Spiroplasma citri</name>
    <dbReference type="NCBI Taxonomy" id="2133"/>
    <lineage>
        <taxon>Bacteria</taxon>
        <taxon>Bacillati</taxon>
        <taxon>Mycoplasmatota</taxon>
        <taxon>Mollicutes</taxon>
        <taxon>Entomoplasmatales</taxon>
        <taxon>Spiroplasmataceae</taxon>
        <taxon>Spiroplasma</taxon>
    </lineage>
</organism>
<evidence type="ECO:0000256" key="1">
    <source>
        <dbReference type="SAM" id="MobiDB-lite"/>
    </source>
</evidence>